<sequence>MQELPIAPSGILVHTDFITSEHEAELLRVFQHELEWPPERTGRRSLHWGYTFSYKTFSIDRDIPYKTFPEWLLPLLPTTESRPPDQVCLQHYPPGAGIPPHVDTHSAFDQLYALSLGAPVLMQFREGGPVEDGSGGARRSVEIDLLPRSMMQMRGDARLHWTHGIRKRKTDTLPDGTVRPRMDRWSITYRWLRQGAVCDCGNEGLCDTAMQRRGVERGYRWKQAEESKMSEEQEDS</sequence>
<dbReference type="GO" id="GO:0032451">
    <property type="term" value="F:demethylase activity"/>
    <property type="evidence" value="ECO:0007669"/>
    <property type="project" value="TreeGrafter"/>
</dbReference>
<dbReference type="SUPFAM" id="SSF51197">
    <property type="entry name" value="Clavaminate synthase-like"/>
    <property type="match status" value="1"/>
</dbReference>
<proteinExistence type="predicted"/>
<dbReference type="Proteomes" id="UP000029964">
    <property type="component" value="Unassembled WGS sequence"/>
</dbReference>
<dbReference type="GO" id="GO:0016491">
    <property type="term" value="F:oxidoreductase activity"/>
    <property type="evidence" value="ECO:0007669"/>
    <property type="project" value="TreeGrafter"/>
</dbReference>
<feature type="domain" description="Fe2OG dioxygenase" evidence="1">
    <location>
        <begin position="83"/>
        <end position="193"/>
    </location>
</feature>
<evidence type="ECO:0000313" key="2">
    <source>
        <dbReference type="EMBL" id="KFH42177.1"/>
    </source>
</evidence>
<dbReference type="PANTHER" id="PTHR12463">
    <property type="entry name" value="OXYGENASE-RELATED"/>
    <property type="match status" value="1"/>
</dbReference>
<dbReference type="PANTHER" id="PTHR12463:SF1">
    <property type="entry name" value="2-OXOGLUTARATE AND FE-DEPENDENT OXYGENASE FAMILY PROTEIN"/>
    <property type="match status" value="1"/>
</dbReference>
<dbReference type="PROSITE" id="PS51471">
    <property type="entry name" value="FE2OG_OXY"/>
    <property type="match status" value="1"/>
</dbReference>
<dbReference type="Gene3D" id="2.60.120.590">
    <property type="entry name" value="Alpha-ketoglutarate-dependent dioxygenase AlkB-like"/>
    <property type="match status" value="1"/>
</dbReference>
<dbReference type="STRING" id="857340.A0A086SYJ5"/>
<keyword evidence="3" id="KW-1185">Reference proteome</keyword>
<dbReference type="EMBL" id="JPKY01000102">
    <property type="protein sequence ID" value="KFH42177.1"/>
    <property type="molecule type" value="Genomic_DNA"/>
</dbReference>
<gene>
    <name evidence="2" type="ORF">ACRE_071090</name>
</gene>
<dbReference type="InterPro" id="IPR005123">
    <property type="entry name" value="Oxoglu/Fe-dep_dioxygenase_dom"/>
</dbReference>
<accession>A0A086SYJ5</accession>
<dbReference type="OrthoDB" id="271595at2759"/>
<dbReference type="GO" id="GO:0070988">
    <property type="term" value="P:demethylation"/>
    <property type="evidence" value="ECO:0007669"/>
    <property type="project" value="InterPro"/>
</dbReference>
<name>A0A086SYJ5_HAPC1</name>
<comment type="caution">
    <text evidence="2">The sequence shown here is derived from an EMBL/GenBank/DDBJ whole genome shotgun (WGS) entry which is preliminary data.</text>
</comment>
<dbReference type="HOGENOM" id="CLU_052246_1_1_1"/>
<protein>
    <submittedName>
        <fullName evidence="2">Alkylated DNA repair protein alkB-like protein</fullName>
    </submittedName>
</protein>
<evidence type="ECO:0000259" key="1">
    <source>
        <dbReference type="PROSITE" id="PS51471"/>
    </source>
</evidence>
<evidence type="ECO:0000313" key="3">
    <source>
        <dbReference type="Proteomes" id="UP000029964"/>
    </source>
</evidence>
<dbReference type="Pfam" id="PF13532">
    <property type="entry name" value="2OG-FeII_Oxy_2"/>
    <property type="match status" value="1"/>
</dbReference>
<reference evidence="3" key="1">
    <citation type="journal article" date="2014" name="Genome Announc.">
        <title>Genome sequence and annotation of Acremonium chrysogenum, producer of the beta-lactam antibiotic cephalosporin C.</title>
        <authorList>
            <person name="Terfehr D."/>
            <person name="Dahlmann T.A."/>
            <person name="Specht T."/>
            <person name="Zadra I."/>
            <person name="Kuernsteiner H."/>
            <person name="Kueck U."/>
        </authorList>
    </citation>
    <scope>NUCLEOTIDE SEQUENCE [LARGE SCALE GENOMIC DNA]</scope>
    <source>
        <strain evidence="3">ATCC 11550 / CBS 779.69 / DSM 880 / IAM 14645 / JCM 23072 / IMI 49137</strain>
    </source>
</reference>
<dbReference type="InterPro" id="IPR032857">
    <property type="entry name" value="ALKBH4"/>
</dbReference>
<organism evidence="2 3">
    <name type="scientific">Hapsidospora chrysogenum (strain ATCC 11550 / CBS 779.69 / DSM 880 / IAM 14645 / JCM 23072 / IMI 49137)</name>
    <name type="common">Acremonium chrysogenum</name>
    <dbReference type="NCBI Taxonomy" id="857340"/>
    <lineage>
        <taxon>Eukaryota</taxon>
        <taxon>Fungi</taxon>
        <taxon>Dikarya</taxon>
        <taxon>Ascomycota</taxon>
        <taxon>Pezizomycotina</taxon>
        <taxon>Sordariomycetes</taxon>
        <taxon>Hypocreomycetidae</taxon>
        <taxon>Hypocreales</taxon>
        <taxon>Bionectriaceae</taxon>
        <taxon>Hapsidospora</taxon>
    </lineage>
</organism>
<dbReference type="InterPro" id="IPR027450">
    <property type="entry name" value="AlkB-like"/>
</dbReference>
<dbReference type="AlphaFoldDB" id="A0A086SYJ5"/>
<dbReference type="InterPro" id="IPR037151">
    <property type="entry name" value="AlkB-like_sf"/>
</dbReference>